<name>A0A1H6BW17_9HYPH</name>
<protein>
    <recommendedName>
        <fullName evidence="4">Portal protein</fullName>
    </recommendedName>
</protein>
<gene>
    <name evidence="2" type="ORF">SAMN04488115_108135</name>
</gene>
<evidence type="ECO:0000256" key="1">
    <source>
        <dbReference type="SAM" id="MobiDB-lite"/>
    </source>
</evidence>
<reference evidence="2 3" key="1">
    <citation type="submission" date="2016-10" db="EMBL/GenBank/DDBJ databases">
        <authorList>
            <person name="de Groot N.N."/>
        </authorList>
    </citation>
    <scope>NUCLEOTIDE SEQUENCE [LARGE SCALE GENOMIC DNA]</scope>
    <source>
        <strain evidence="2 3">DSM 26656</strain>
    </source>
</reference>
<evidence type="ECO:0000313" key="3">
    <source>
        <dbReference type="Proteomes" id="UP000236743"/>
    </source>
</evidence>
<evidence type="ECO:0008006" key="4">
    <source>
        <dbReference type="Google" id="ProtNLM"/>
    </source>
</evidence>
<dbReference type="EMBL" id="FNUY01000008">
    <property type="protein sequence ID" value="SEG64889.1"/>
    <property type="molecule type" value="Genomic_DNA"/>
</dbReference>
<dbReference type="OrthoDB" id="8263666at2"/>
<feature type="region of interest" description="Disordered" evidence="1">
    <location>
        <begin position="694"/>
        <end position="742"/>
    </location>
</feature>
<accession>A0A1H6BW17</accession>
<feature type="compositionally biased region" description="Low complexity" evidence="1">
    <location>
        <begin position="705"/>
        <end position="722"/>
    </location>
</feature>
<dbReference type="AlphaFoldDB" id="A0A1H6BW17"/>
<evidence type="ECO:0000313" key="2">
    <source>
        <dbReference type="EMBL" id="SEG64889.1"/>
    </source>
</evidence>
<dbReference type="RefSeq" id="WP_103874094.1">
    <property type="nucleotide sequence ID" value="NZ_FNUY01000008.1"/>
</dbReference>
<dbReference type="Proteomes" id="UP000236743">
    <property type="component" value="Unassembled WGS sequence"/>
</dbReference>
<keyword evidence="3" id="KW-1185">Reference proteome</keyword>
<proteinExistence type="predicted"/>
<sequence>MALSNIIGDEIDEAEAVPVAESTPDAEQAENEKAQVLKIQGAVKADKKFHEKAFEQMRSDMFAARKGYDPKTYPGATSYVAPITRSLIKSKTDSLYAKNPKATAKRKETLDFVVWDETPQSLQMAFQTVQMAQQMMAAAPQQVDLVTGEAVPDVPQIPPEMMQAFQTAQEVIADYQQGTARRKDINKLGKTLEILYSQALTEQKPVDFKTGMKSLVRRALTNGVGYVELDFQRQYGPRPGMTERLADARTRLDHLRVLQERAAEGEIENDDAEMYELETSIAALEKEPEVILREGLIVDFPPSTRVIPHSLCKSLVGFIGARRITIEYLFTCTEIQELFGVDIKGGYKAYSLNGKSDQDTASANMVADEDGANEYGPRTGEVKDKEDGLVCVWKHFDKPSGLVYYVADGHNKWLRPPAPPNVFVEDFWPVYAITFNDVEDENYLWPPSDVQLIKDQQHGINSSRQGQKEHRKAARPRWIGAKGFVGEEAVKTIASAEPFTVSLIDKEPQAKINDMLEVIKVPGVDPNLYDTSPYVTDMQMSVGMQEAQFGGVAKATATESAIAANSTASTSNSNVDDLDAFLTVLARASGQILLREMSEEQVKRIAGVGAFWPHQQLADVADEIYLEVQAGSTGKPNQAIEIDNFNKVAPIILQIPGLNKHAFLKEALRRLDDRMDLTEMFDDQAPSIIAQNAMASAAPPPAAPGEPGAAPEAQGGQGADNAPKPPDGDPGGSDAAFGSNQV</sequence>
<organism evidence="2 3">
    <name type="scientific">Bosea lathyri</name>
    <dbReference type="NCBI Taxonomy" id="1036778"/>
    <lineage>
        <taxon>Bacteria</taxon>
        <taxon>Pseudomonadati</taxon>
        <taxon>Pseudomonadota</taxon>
        <taxon>Alphaproteobacteria</taxon>
        <taxon>Hyphomicrobiales</taxon>
        <taxon>Boseaceae</taxon>
        <taxon>Bosea</taxon>
    </lineage>
</organism>